<keyword evidence="4 7" id="KW-0812">Transmembrane</keyword>
<dbReference type="InterPro" id="IPR036259">
    <property type="entry name" value="MFS_trans_sf"/>
</dbReference>
<keyword evidence="10" id="KW-1185">Reference proteome</keyword>
<feature type="transmembrane region" description="Helical" evidence="7">
    <location>
        <begin position="261"/>
        <end position="282"/>
    </location>
</feature>
<dbReference type="Pfam" id="PF07690">
    <property type="entry name" value="MFS_1"/>
    <property type="match status" value="1"/>
</dbReference>
<dbReference type="GO" id="GO:0022857">
    <property type="term" value="F:transmembrane transporter activity"/>
    <property type="evidence" value="ECO:0007669"/>
    <property type="project" value="InterPro"/>
</dbReference>
<feature type="domain" description="Major facilitator superfamily (MFS) profile" evidence="8">
    <location>
        <begin position="1"/>
        <end position="407"/>
    </location>
</feature>
<feature type="transmembrane region" description="Helical" evidence="7">
    <location>
        <begin position="294"/>
        <end position="312"/>
    </location>
</feature>
<name>A0A7X6LU14_9NOCA</name>
<evidence type="ECO:0000256" key="7">
    <source>
        <dbReference type="SAM" id="Phobius"/>
    </source>
</evidence>
<feature type="transmembrane region" description="Helical" evidence="7">
    <location>
        <begin position="153"/>
        <end position="175"/>
    </location>
</feature>
<evidence type="ECO:0000256" key="5">
    <source>
        <dbReference type="ARBA" id="ARBA00022989"/>
    </source>
</evidence>
<dbReference type="Gene3D" id="1.20.1250.20">
    <property type="entry name" value="MFS general substrate transporter like domains"/>
    <property type="match status" value="1"/>
</dbReference>
<evidence type="ECO:0000313" key="10">
    <source>
        <dbReference type="Proteomes" id="UP000523447"/>
    </source>
</evidence>
<comment type="caution">
    <text evidence="9">The sequence shown here is derived from an EMBL/GenBank/DDBJ whole genome shotgun (WGS) entry which is preliminary data.</text>
</comment>
<dbReference type="InterPro" id="IPR050171">
    <property type="entry name" value="MFS_Transporters"/>
</dbReference>
<keyword evidence="5 7" id="KW-1133">Transmembrane helix</keyword>
<evidence type="ECO:0000313" key="9">
    <source>
        <dbReference type="EMBL" id="NKY84594.1"/>
    </source>
</evidence>
<gene>
    <name evidence="9" type="ORF">HGA07_03005</name>
</gene>
<feature type="transmembrane region" description="Helical" evidence="7">
    <location>
        <begin position="85"/>
        <end position="105"/>
    </location>
</feature>
<dbReference type="GO" id="GO:0005886">
    <property type="term" value="C:plasma membrane"/>
    <property type="evidence" value="ECO:0007669"/>
    <property type="project" value="UniProtKB-SubCell"/>
</dbReference>
<dbReference type="PANTHER" id="PTHR23517:SF13">
    <property type="entry name" value="MAJOR FACILITATOR SUPERFAMILY MFS_1"/>
    <property type="match status" value="1"/>
</dbReference>
<evidence type="ECO:0000256" key="2">
    <source>
        <dbReference type="ARBA" id="ARBA00022448"/>
    </source>
</evidence>
<dbReference type="InterPro" id="IPR005829">
    <property type="entry name" value="Sugar_transporter_CS"/>
</dbReference>
<dbReference type="RefSeq" id="WP_040720697.1">
    <property type="nucleotide sequence ID" value="NZ_CAWPHS010000012.1"/>
</dbReference>
<accession>A0A7X6LU14</accession>
<feature type="transmembrane region" description="Helical" evidence="7">
    <location>
        <begin position="55"/>
        <end position="73"/>
    </location>
</feature>
<dbReference type="AlphaFoldDB" id="A0A7X6LU14"/>
<comment type="subcellular location">
    <subcellularLocation>
        <location evidence="1">Cell membrane</location>
        <topology evidence="1">Multi-pass membrane protein</topology>
    </subcellularLocation>
</comment>
<feature type="transmembrane region" description="Helical" evidence="7">
    <location>
        <begin position="20"/>
        <end position="35"/>
    </location>
</feature>
<protein>
    <submittedName>
        <fullName evidence="9">MFS transporter</fullName>
    </submittedName>
</protein>
<dbReference type="InterPro" id="IPR020846">
    <property type="entry name" value="MFS_dom"/>
</dbReference>
<dbReference type="PROSITE" id="PS50850">
    <property type="entry name" value="MFS"/>
    <property type="match status" value="1"/>
</dbReference>
<feature type="transmembrane region" description="Helical" evidence="7">
    <location>
        <begin position="111"/>
        <end position="132"/>
    </location>
</feature>
<evidence type="ECO:0000256" key="1">
    <source>
        <dbReference type="ARBA" id="ARBA00004651"/>
    </source>
</evidence>
<reference evidence="9 10" key="1">
    <citation type="submission" date="2020-04" db="EMBL/GenBank/DDBJ databases">
        <title>MicrobeNet Type strains.</title>
        <authorList>
            <person name="Nicholson A.C."/>
        </authorList>
    </citation>
    <scope>NUCLEOTIDE SEQUENCE [LARGE SCALE GENOMIC DNA]</scope>
    <source>
        <strain evidence="9 10">DSM 44445</strain>
    </source>
</reference>
<feature type="transmembrane region" description="Helical" evidence="7">
    <location>
        <begin position="227"/>
        <end position="249"/>
    </location>
</feature>
<feature type="transmembrane region" description="Helical" evidence="7">
    <location>
        <begin position="352"/>
        <end position="376"/>
    </location>
</feature>
<dbReference type="EMBL" id="JAAXPE010000002">
    <property type="protein sequence ID" value="NKY84594.1"/>
    <property type="molecule type" value="Genomic_DNA"/>
</dbReference>
<keyword evidence="3" id="KW-1003">Cell membrane</keyword>
<feature type="transmembrane region" description="Helical" evidence="7">
    <location>
        <begin position="382"/>
        <end position="403"/>
    </location>
</feature>
<feature type="transmembrane region" description="Helical" evidence="7">
    <location>
        <begin position="318"/>
        <end position="340"/>
    </location>
</feature>
<evidence type="ECO:0000256" key="6">
    <source>
        <dbReference type="ARBA" id="ARBA00023136"/>
    </source>
</evidence>
<evidence type="ECO:0000259" key="8">
    <source>
        <dbReference type="PROSITE" id="PS50850"/>
    </source>
</evidence>
<dbReference type="InterPro" id="IPR011701">
    <property type="entry name" value="MFS"/>
</dbReference>
<feature type="transmembrane region" description="Helical" evidence="7">
    <location>
        <begin position="181"/>
        <end position="198"/>
    </location>
</feature>
<keyword evidence="6 7" id="KW-0472">Membrane</keyword>
<dbReference type="PROSITE" id="PS00216">
    <property type="entry name" value="SUGAR_TRANSPORT_1"/>
    <property type="match status" value="1"/>
</dbReference>
<sequence>MTASTLVDTRPTPTATAARAWWGVAAAVFAIAWGGNEFTPLLVMYKNDGLPVTTVNLLLFEYVLGIVPALLIGGPLSDRYGRRRLMCPAPLITALGSTLLAFGAGTVPMLSIGRVLCGIGLGLAMAVGSSWVKELSQPPFASASAPGTGARRSAMSLTGGFAIGAGLAGVLAQWAPWPATLAYLINVALCLIAAVWVLRAPETVATQRTPQPLWEDLRIPAAGHRRFRAVALPLALWLFTSAAAAYAILPTLAADRVAGTPIAFSALITVITLGCGFAIQSVARRIDLPGTARIAVLSLVLTTAGMGAAVYAAATLHLWAVVATAAVLGFGFGIGMVAGLQEIERIARPDDLAGLTAVFYSVSYLGFGSPALLSLLHNALHLGYPVMFAAGAVIALACLAVVVNNYRDPDATTAAVPAGRRVP</sequence>
<dbReference type="SUPFAM" id="SSF103473">
    <property type="entry name" value="MFS general substrate transporter"/>
    <property type="match status" value="1"/>
</dbReference>
<evidence type="ECO:0000256" key="4">
    <source>
        <dbReference type="ARBA" id="ARBA00022692"/>
    </source>
</evidence>
<dbReference type="Proteomes" id="UP000523447">
    <property type="component" value="Unassembled WGS sequence"/>
</dbReference>
<proteinExistence type="predicted"/>
<keyword evidence="2" id="KW-0813">Transport</keyword>
<dbReference type="PANTHER" id="PTHR23517">
    <property type="entry name" value="RESISTANCE PROTEIN MDTM, PUTATIVE-RELATED-RELATED"/>
    <property type="match status" value="1"/>
</dbReference>
<organism evidence="9 10">
    <name type="scientific">Nocardia veterana</name>
    <dbReference type="NCBI Taxonomy" id="132249"/>
    <lineage>
        <taxon>Bacteria</taxon>
        <taxon>Bacillati</taxon>
        <taxon>Actinomycetota</taxon>
        <taxon>Actinomycetes</taxon>
        <taxon>Mycobacteriales</taxon>
        <taxon>Nocardiaceae</taxon>
        <taxon>Nocardia</taxon>
    </lineage>
</organism>
<evidence type="ECO:0000256" key="3">
    <source>
        <dbReference type="ARBA" id="ARBA00022475"/>
    </source>
</evidence>